<dbReference type="AlphaFoldDB" id="A0AAN6MZ83"/>
<keyword evidence="2" id="KW-0808">Transferase</keyword>
<dbReference type="Gene3D" id="1.10.510.10">
    <property type="entry name" value="Transferase(Phosphotransferase) domain 1"/>
    <property type="match status" value="1"/>
</dbReference>
<reference evidence="3" key="1">
    <citation type="journal article" date="2023" name="Mol. Phylogenet. Evol.">
        <title>Genome-scale phylogeny and comparative genomics of the fungal order Sordariales.</title>
        <authorList>
            <person name="Hensen N."/>
            <person name="Bonometti L."/>
            <person name="Westerberg I."/>
            <person name="Brannstrom I.O."/>
            <person name="Guillou S."/>
            <person name="Cros-Aarteil S."/>
            <person name="Calhoun S."/>
            <person name="Haridas S."/>
            <person name="Kuo A."/>
            <person name="Mondo S."/>
            <person name="Pangilinan J."/>
            <person name="Riley R."/>
            <person name="LaButti K."/>
            <person name="Andreopoulos B."/>
            <person name="Lipzen A."/>
            <person name="Chen C."/>
            <person name="Yan M."/>
            <person name="Daum C."/>
            <person name="Ng V."/>
            <person name="Clum A."/>
            <person name="Steindorff A."/>
            <person name="Ohm R.A."/>
            <person name="Martin F."/>
            <person name="Silar P."/>
            <person name="Natvig D.O."/>
            <person name="Lalanne C."/>
            <person name="Gautier V."/>
            <person name="Ament-Velasquez S.L."/>
            <person name="Kruys A."/>
            <person name="Hutchinson M.I."/>
            <person name="Powell A.J."/>
            <person name="Barry K."/>
            <person name="Miller A.N."/>
            <person name="Grigoriev I.V."/>
            <person name="Debuchy R."/>
            <person name="Gladieux P."/>
            <person name="Hiltunen Thoren M."/>
            <person name="Johannesson H."/>
        </authorList>
    </citation>
    <scope>NUCLEOTIDE SEQUENCE [LARGE SCALE GENOMIC DNA]</scope>
    <source>
        <strain evidence="3">CBS 340.73</strain>
    </source>
</reference>
<dbReference type="PROSITE" id="PS50011">
    <property type="entry name" value="PROTEIN_KINASE_DOM"/>
    <property type="match status" value="1"/>
</dbReference>
<evidence type="ECO:0000259" key="1">
    <source>
        <dbReference type="PROSITE" id="PS50011"/>
    </source>
</evidence>
<keyword evidence="3" id="KW-1185">Reference proteome</keyword>
<keyword evidence="2" id="KW-0418">Kinase</keyword>
<protein>
    <submittedName>
        <fullName evidence="2">Kinase-like protein</fullName>
    </submittedName>
</protein>
<dbReference type="Pfam" id="PF00069">
    <property type="entry name" value="Pkinase"/>
    <property type="match status" value="1"/>
</dbReference>
<sequence length="329" mass="37068">MHTALRDAVQQAWPNCLHAAGAPDAIVDLDGDTEYLDELSPLDSLLRPVSDAAKENSTYECVDHQDLVYMFRASGSSAVVRRRASPSDESEGSLYVLKGINFYDFLSHRHAFKRNRDVFYRAIQTLISMPPHPNILSPPRIFAVANRDGGRAPINNNVERPGTRLSLRDKARWWLQMSLAVEHTHHTAHTYHKDIEPANFLVDDQGNAILIDWEQSVSARYTIAPEADGVWDAAEVVGLASSASPRACEAAEVFSLGRTMWVLLQEVWVADLYHLGPKEIIVSWDEDAKDTPDHWKAVVMRCLHLDPNERIGLTDLVRFWGEQQHISLD</sequence>
<dbReference type="SMART" id="SM00220">
    <property type="entry name" value="S_TKc"/>
    <property type="match status" value="1"/>
</dbReference>
<feature type="domain" description="Protein kinase" evidence="1">
    <location>
        <begin position="66"/>
        <end position="328"/>
    </location>
</feature>
<name>A0AAN6MZ83_9PEZI</name>
<comment type="caution">
    <text evidence="2">The sequence shown here is derived from an EMBL/GenBank/DDBJ whole genome shotgun (WGS) entry which is preliminary data.</text>
</comment>
<dbReference type="GO" id="GO:0004672">
    <property type="term" value="F:protein kinase activity"/>
    <property type="evidence" value="ECO:0007669"/>
    <property type="project" value="InterPro"/>
</dbReference>
<dbReference type="InterPro" id="IPR000719">
    <property type="entry name" value="Prot_kinase_dom"/>
</dbReference>
<dbReference type="EMBL" id="MU853931">
    <property type="protein sequence ID" value="KAK3935263.1"/>
    <property type="molecule type" value="Genomic_DNA"/>
</dbReference>
<proteinExistence type="predicted"/>
<evidence type="ECO:0000313" key="2">
    <source>
        <dbReference type="EMBL" id="KAK3935263.1"/>
    </source>
</evidence>
<dbReference type="Proteomes" id="UP001303473">
    <property type="component" value="Unassembled WGS sequence"/>
</dbReference>
<gene>
    <name evidence="2" type="ORF">QBC46DRAFT_358396</name>
</gene>
<organism evidence="2 3">
    <name type="scientific">Diplogelasinospora grovesii</name>
    <dbReference type="NCBI Taxonomy" id="303347"/>
    <lineage>
        <taxon>Eukaryota</taxon>
        <taxon>Fungi</taxon>
        <taxon>Dikarya</taxon>
        <taxon>Ascomycota</taxon>
        <taxon>Pezizomycotina</taxon>
        <taxon>Sordariomycetes</taxon>
        <taxon>Sordariomycetidae</taxon>
        <taxon>Sordariales</taxon>
        <taxon>Diplogelasinosporaceae</taxon>
        <taxon>Diplogelasinospora</taxon>
    </lineage>
</organism>
<evidence type="ECO:0000313" key="3">
    <source>
        <dbReference type="Proteomes" id="UP001303473"/>
    </source>
</evidence>
<dbReference type="GO" id="GO:0005524">
    <property type="term" value="F:ATP binding"/>
    <property type="evidence" value="ECO:0007669"/>
    <property type="project" value="InterPro"/>
</dbReference>
<accession>A0AAN6MZ83</accession>
<dbReference type="SUPFAM" id="SSF56112">
    <property type="entry name" value="Protein kinase-like (PK-like)"/>
    <property type="match status" value="1"/>
</dbReference>
<dbReference type="InterPro" id="IPR011009">
    <property type="entry name" value="Kinase-like_dom_sf"/>
</dbReference>